<dbReference type="EMBL" id="GBXM01018761">
    <property type="protein sequence ID" value="JAH89816.1"/>
    <property type="molecule type" value="Transcribed_RNA"/>
</dbReference>
<proteinExistence type="predicted"/>
<dbReference type="AlphaFoldDB" id="A0A0E9WHR6"/>
<organism evidence="1">
    <name type="scientific">Anguilla anguilla</name>
    <name type="common">European freshwater eel</name>
    <name type="synonym">Muraena anguilla</name>
    <dbReference type="NCBI Taxonomy" id="7936"/>
    <lineage>
        <taxon>Eukaryota</taxon>
        <taxon>Metazoa</taxon>
        <taxon>Chordata</taxon>
        <taxon>Craniata</taxon>
        <taxon>Vertebrata</taxon>
        <taxon>Euteleostomi</taxon>
        <taxon>Actinopterygii</taxon>
        <taxon>Neopterygii</taxon>
        <taxon>Teleostei</taxon>
        <taxon>Anguilliformes</taxon>
        <taxon>Anguillidae</taxon>
        <taxon>Anguilla</taxon>
    </lineage>
</organism>
<reference evidence="1" key="1">
    <citation type="submission" date="2014-11" db="EMBL/GenBank/DDBJ databases">
        <authorList>
            <person name="Amaro Gonzalez C."/>
        </authorList>
    </citation>
    <scope>NUCLEOTIDE SEQUENCE</scope>
</reference>
<protein>
    <submittedName>
        <fullName evidence="1">Uncharacterized protein</fullName>
    </submittedName>
</protein>
<evidence type="ECO:0000313" key="1">
    <source>
        <dbReference type="EMBL" id="JAH89816.1"/>
    </source>
</evidence>
<sequence length="51" mass="5691">MFLPHFPHQCVMPTHISALIATTSPVLLIQETADKHVLKSSLHSHESEEDS</sequence>
<reference evidence="1" key="2">
    <citation type="journal article" date="2015" name="Fish Shellfish Immunol.">
        <title>Early steps in the European eel (Anguilla anguilla)-Vibrio vulnificus interaction in the gills: Role of the RtxA13 toxin.</title>
        <authorList>
            <person name="Callol A."/>
            <person name="Pajuelo D."/>
            <person name="Ebbesson L."/>
            <person name="Teles M."/>
            <person name="MacKenzie S."/>
            <person name="Amaro C."/>
        </authorList>
    </citation>
    <scope>NUCLEOTIDE SEQUENCE</scope>
</reference>
<name>A0A0E9WHR6_ANGAN</name>
<accession>A0A0E9WHR6</accession>